<keyword evidence="2" id="KW-1003">Cell membrane</keyword>
<evidence type="ECO:0000256" key="2">
    <source>
        <dbReference type="ARBA" id="ARBA00022475"/>
    </source>
</evidence>
<dbReference type="RefSeq" id="WP_134561141.1">
    <property type="nucleotide sequence ID" value="NZ_SOFS01000012.1"/>
</dbReference>
<evidence type="ECO:0000256" key="4">
    <source>
        <dbReference type="ARBA" id="ARBA00022989"/>
    </source>
</evidence>
<keyword evidence="3 6" id="KW-0812">Transmembrane</keyword>
<feature type="transmembrane region" description="Helical" evidence="6">
    <location>
        <begin position="160"/>
        <end position="183"/>
    </location>
</feature>
<evidence type="ECO:0000256" key="6">
    <source>
        <dbReference type="SAM" id="Phobius"/>
    </source>
</evidence>
<proteinExistence type="predicted"/>
<keyword evidence="5 6" id="KW-0472">Membrane</keyword>
<organism evidence="7 8">
    <name type="scientific">Cryobacterium glucosi</name>
    <dbReference type="NCBI Taxonomy" id="1259175"/>
    <lineage>
        <taxon>Bacteria</taxon>
        <taxon>Bacillati</taxon>
        <taxon>Actinomycetota</taxon>
        <taxon>Actinomycetes</taxon>
        <taxon>Micrococcales</taxon>
        <taxon>Microbacteriaceae</taxon>
        <taxon>Cryobacterium</taxon>
    </lineage>
</organism>
<evidence type="ECO:0000313" key="8">
    <source>
        <dbReference type="Proteomes" id="UP000297604"/>
    </source>
</evidence>
<feature type="transmembrane region" description="Helical" evidence="6">
    <location>
        <begin position="21"/>
        <end position="40"/>
    </location>
</feature>
<comment type="caution">
    <text evidence="7">The sequence shown here is derived from an EMBL/GenBank/DDBJ whole genome shotgun (WGS) entry which is preliminary data.</text>
</comment>
<sequence>MTHRSRALIRQVLRSAGFRRAIRPVLGAGVLISVIGQVGTGPFLQGIVSLDGPTIGAALLLSAVATVAASWRWQLIATRLGVPLRLSTAIGMYYQSQFLNTILPGGIVGDIRRAVDSGPRGTSVRPAARAVAVERLSGQVVQLGLALIVLACFGTEFEGYLLPALGIGFGVVVAGLAATIALSTRARAVLFSEARELRAGLGSLRTSLQVAIASVIVVGCHVTTLTLATTAVGARMPGLRMLTLALVILLGASIPLNIGGWGPREGIAGCAFAVAGLGAPAGVAASTLFGVLTMLSITPGALVAAAVAVRLRRPESILVPHALDQEETS</sequence>
<comment type="subcellular location">
    <subcellularLocation>
        <location evidence="1">Cell membrane</location>
        <topology evidence="1">Multi-pass membrane protein</topology>
    </subcellularLocation>
</comment>
<keyword evidence="4 6" id="KW-1133">Transmembrane helix</keyword>
<feature type="transmembrane region" description="Helical" evidence="6">
    <location>
        <begin position="289"/>
        <end position="309"/>
    </location>
</feature>
<reference evidence="7 8" key="1">
    <citation type="submission" date="2019-03" db="EMBL/GenBank/DDBJ databases">
        <title>Genomics of glacier-inhabiting Cryobacterium strains.</title>
        <authorList>
            <person name="Liu Q."/>
            <person name="Xin Y.-H."/>
        </authorList>
    </citation>
    <scope>NUCLEOTIDE SEQUENCE [LARGE SCALE GENOMIC DNA]</scope>
    <source>
        <strain evidence="7 8">MDB1-5</strain>
    </source>
</reference>
<feature type="transmembrane region" description="Helical" evidence="6">
    <location>
        <begin position="204"/>
        <end position="227"/>
    </location>
</feature>
<dbReference type="Proteomes" id="UP000297604">
    <property type="component" value="Unassembled WGS sequence"/>
</dbReference>
<feature type="transmembrane region" description="Helical" evidence="6">
    <location>
        <begin position="52"/>
        <end position="71"/>
    </location>
</feature>
<dbReference type="EMBL" id="SOFS01000012">
    <property type="protein sequence ID" value="TFC22591.1"/>
    <property type="molecule type" value="Genomic_DNA"/>
</dbReference>
<evidence type="ECO:0000313" key="7">
    <source>
        <dbReference type="EMBL" id="TFC22591.1"/>
    </source>
</evidence>
<feature type="transmembrane region" description="Helical" evidence="6">
    <location>
        <begin position="239"/>
        <end position="259"/>
    </location>
</feature>
<evidence type="ECO:0000256" key="5">
    <source>
        <dbReference type="ARBA" id="ARBA00023136"/>
    </source>
</evidence>
<keyword evidence="8" id="KW-1185">Reference proteome</keyword>
<gene>
    <name evidence="7" type="ORF">E3O46_03875</name>
</gene>
<evidence type="ECO:0000256" key="1">
    <source>
        <dbReference type="ARBA" id="ARBA00004651"/>
    </source>
</evidence>
<protein>
    <submittedName>
        <fullName evidence="7">Flippase-like domain-containing protein</fullName>
    </submittedName>
</protein>
<name>A0ABY2IS92_9MICO</name>
<evidence type="ECO:0000256" key="3">
    <source>
        <dbReference type="ARBA" id="ARBA00022692"/>
    </source>
</evidence>
<dbReference type="InterPro" id="IPR022791">
    <property type="entry name" value="L-PG_synthase/AglD"/>
</dbReference>
<dbReference type="Pfam" id="PF03706">
    <property type="entry name" value="LPG_synthase_TM"/>
    <property type="match status" value="1"/>
</dbReference>
<accession>A0ABY2IS92</accession>
<dbReference type="PANTHER" id="PTHR40277">
    <property type="entry name" value="BLL5419 PROTEIN"/>
    <property type="match status" value="1"/>
</dbReference>
<dbReference type="PANTHER" id="PTHR40277:SF1">
    <property type="entry name" value="BLL5419 PROTEIN"/>
    <property type="match status" value="1"/>
</dbReference>